<proteinExistence type="predicted"/>
<name>A0A1C2DAD8_9PSED</name>
<gene>
    <name evidence="1" type="ORF">BBI10_25325</name>
</gene>
<evidence type="ECO:0000313" key="1">
    <source>
        <dbReference type="EMBL" id="OCX11714.1"/>
    </source>
</evidence>
<sequence>MELIKILLPVVTFALGILATPIVEAIKERIKWKAIYKNLKLELEDELAELPARLLKMSETLAGLQGLKEKSVQSGKPFKYIPRKTEIYFLKASTEAAFRRLDKNQRYAIKSLFTQIVALDKYVESMNGMEVSMETLDECIKNVKRYLYTGSSMLNTMRTVARNSSSLLDHNDTDIVNKVLAELNIELTTDDLTIKGKAIVLKD</sequence>
<dbReference type="AlphaFoldDB" id="A0A1C2DAD8"/>
<organism evidence="1 2">
    <name type="scientific">Pseudomonas graminis</name>
    <dbReference type="NCBI Taxonomy" id="158627"/>
    <lineage>
        <taxon>Bacteria</taxon>
        <taxon>Pseudomonadati</taxon>
        <taxon>Pseudomonadota</taxon>
        <taxon>Gammaproteobacteria</taxon>
        <taxon>Pseudomonadales</taxon>
        <taxon>Pseudomonadaceae</taxon>
        <taxon>Pseudomonas</taxon>
    </lineage>
</organism>
<dbReference type="Proteomes" id="UP000095143">
    <property type="component" value="Unassembled WGS sequence"/>
</dbReference>
<evidence type="ECO:0000313" key="2">
    <source>
        <dbReference type="Proteomes" id="UP000095143"/>
    </source>
</evidence>
<evidence type="ECO:0008006" key="3">
    <source>
        <dbReference type="Google" id="ProtNLM"/>
    </source>
</evidence>
<comment type="caution">
    <text evidence="1">The sequence shown here is derived from an EMBL/GenBank/DDBJ whole genome shotgun (WGS) entry which is preliminary data.</text>
</comment>
<reference evidence="1 2" key="1">
    <citation type="submission" date="2016-08" db="EMBL/GenBank/DDBJ databases">
        <title>Whole genome sequence of Pseudomonas graminis strain UASWS1507, a potential biological control agent for agriculture.</title>
        <authorList>
            <person name="Crovadore J."/>
            <person name="Calmin G."/>
            <person name="Chablais R."/>
            <person name="Cochard B."/>
            <person name="Lefort F."/>
        </authorList>
    </citation>
    <scope>NUCLEOTIDE SEQUENCE [LARGE SCALE GENOMIC DNA]</scope>
    <source>
        <strain evidence="1 2">UASWS1507</strain>
    </source>
</reference>
<protein>
    <recommendedName>
        <fullName evidence="3">5-bromo-4-chloroindolyl phosphate hydrolysis protein</fullName>
    </recommendedName>
</protein>
<accession>A0A1C2DAD8</accession>
<dbReference type="EMBL" id="MDEN01000069">
    <property type="protein sequence ID" value="OCX11714.1"/>
    <property type="molecule type" value="Genomic_DNA"/>
</dbReference>